<name>A0A1X6YQQ4_9RHOB</name>
<dbReference type="AlphaFoldDB" id="A0A1X6YQQ4"/>
<sequence>MSFAKLPLLAIGLTLLITCSGLEDPGAVRNRSTPQTAEEIAFAKSVLNDLQAQSIAQNREFCGFIGLDEDGDYISTTPTRGRKGSCQPEREDDFEPLASFHTHGAHSADYDSELPSTDDLLADMDEGIDGYIGTPGGRVWFNDSSEESAMMLCGERCINSDPGYDPNDAPPPAKEYDLDGLYDRENSPI</sequence>
<dbReference type="InterPro" id="IPR025479">
    <property type="entry name" value="DUF4329"/>
</dbReference>
<dbReference type="Proteomes" id="UP000193061">
    <property type="component" value="Unassembled WGS sequence"/>
</dbReference>
<evidence type="ECO:0000256" key="1">
    <source>
        <dbReference type="SAM" id="MobiDB-lite"/>
    </source>
</evidence>
<dbReference type="OrthoDB" id="7850904at2"/>
<organism evidence="3 4">
    <name type="scientific">Roseovarius albus</name>
    <dbReference type="NCBI Taxonomy" id="1247867"/>
    <lineage>
        <taxon>Bacteria</taxon>
        <taxon>Pseudomonadati</taxon>
        <taxon>Pseudomonadota</taxon>
        <taxon>Alphaproteobacteria</taxon>
        <taxon>Rhodobacterales</taxon>
        <taxon>Roseobacteraceae</taxon>
        <taxon>Roseovarius</taxon>
    </lineage>
</organism>
<feature type="region of interest" description="Disordered" evidence="1">
    <location>
        <begin position="159"/>
        <end position="189"/>
    </location>
</feature>
<evidence type="ECO:0000313" key="4">
    <source>
        <dbReference type="Proteomes" id="UP000193061"/>
    </source>
</evidence>
<accession>A0A1X6YQQ4</accession>
<keyword evidence="4" id="KW-1185">Reference proteome</keyword>
<evidence type="ECO:0000259" key="2">
    <source>
        <dbReference type="Pfam" id="PF14220"/>
    </source>
</evidence>
<dbReference type="EMBL" id="FWFX01000003">
    <property type="protein sequence ID" value="SLN28627.1"/>
    <property type="molecule type" value="Genomic_DNA"/>
</dbReference>
<feature type="domain" description="DUF4329" evidence="2">
    <location>
        <begin position="41"/>
        <end position="154"/>
    </location>
</feature>
<proteinExistence type="predicted"/>
<dbReference type="RefSeq" id="WP_085804750.1">
    <property type="nucleotide sequence ID" value="NZ_FWFX01000003.1"/>
</dbReference>
<reference evidence="3 4" key="1">
    <citation type="submission" date="2017-03" db="EMBL/GenBank/DDBJ databases">
        <authorList>
            <person name="Afonso C.L."/>
            <person name="Miller P.J."/>
            <person name="Scott M.A."/>
            <person name="Spackman E."/>
            <person name="Goraichik I."/>
            <person name="Dimitrov K.M."/>
            <person name="Suarez D.L."/>
            <person name="Swayne D.E."/>
        </authorList>
    </citation>
    <scope>NUCLEOTIDE SEQUENCE [LARGE SCALE GENOMIC DNA]</scope>
    <source>
        <strain evidence="3 4">CECT 7450</strain>
    </source>
</reference>
<protein>
    <recommendedName>
        <fullName evidence="2">DUF4329 domain-containing protein</fullName>
    </recommendedName>
</protein>
<evidence type="ECO:0000313" key="3">
    <source>
        <dbReference type="EMBL" id="SLN28627.1"/>
    </source>
</evidence>
<dbReference type="Pfam" id="PF14220">
    <property type="entry name" value="DUF4329"/>
    <property type="match status" value="1"/>
</dbReference>
<feature type="compositionally biased region" description="Basic and acidic residues" evidence="1">
    <location>
        <begin position="174"/>
        <end position="189"/>
    </location>
</feature>
<gene>
    <name evidence="3" type="ORF">ROA7450_01189</name>
</gene>